<evidence type="ECO:0000259" key="2">
    <source>
        <dbReference type="Pfam" id="PF00144"/>
    </source>
</evidence>
<dbReference type="Proteomes" id="UP001161017">
    <property type="component" value="Unassembled WGS sequence"/>
</dbReference>
<accession>A0AA43QFS4</accession>
<dbReference type="SUPFAM" id="SSF56601">
    <property type="entry name" value="beta-lactamase/transpeptidase-like"/>
    <property type="match status" value="1"/>
</dbReference>
<dbReference type="InterPro" id="IPR001466">
    <property type="entry name" value="Beta-lactam-related"/>
</dbReference>
<comment type="caution">
    <text evidence="4">The sequence shown here is derived from an EMBL/GenBank/DDBJ whole genome shotgun (WGS) entry which is preliminary data.</text>
</comment>
<name>A0AA43QFS4_9LECA</name>
<dbReference type="Pfam" id="PF00144">
    <property type="entry name" value="Beta-lactamase"/>
    <property type="match status" value="1"/>
</dbReference>
<dbReference type="InterPro" id="IPR051478">
    <property type="entry name" value="Beta-lactamase-like_AB/R"/>
</dbReference>
<proteinExistence type="predicted"/>
<reference evidence="4" key="1">
    <citation type="journal article" date="2023" name="Genome Biol. Evol.">
        <title>First Whole Genome Sequence and Flow Cytometry Genome Size Data for the Lichen-Forming Fungus Ramalina farinacea (Ascomycota).</title>
        <authorList>
            <person name="Llewellyn T."/>
            <person name="Mian S."/>
            <person name="Hill R."/>
            <person name="Leitch I.J."/>
            <person name="Gaya E."/>
        </authorList>
    </citation>
    <scope>NUCLEOTIDE SEQUENCE</scope>
    <source>
        <strain evidence="4">LIQ254RAFAR</strain>
    </source>
</reference>
<feature type="chain" id="PRO_5041434368" description="Beta-lactamase-related domain-containing protein" evidence="1">
    <location>
        <begin position="22"/>
        <end position="581"/>
    </location>
</feature>
<dbReference type="Gene3D" id="3.40.710.10">
    <property type="entry name" value="DD-peptidase/beta-lactamase superfamily"/>
    <property type="match status" value="1"/>
</dbReference>
<evidence type="ECO:0000259" key="3">
    <source>
        <dbReference type="Pfam" id="PF26335"/>
    </source>
</evidence>
<feature type="non-terminal residue" evidence="4">
    <location>
        <position position="581"/>
    </location>
</feature>
<dbReference type="InterPro" id="IPR012338">
    <property type="entry name" value="Beta-lactam/transpept-like"/>
</dbReference>
<keyword evidence="1" id="KW-0732">Signal</keyword>
<dbReference type="EMBL" id="JAPUFD010000001">
    <property type="protein sequence ID" value="MDI1484867.1"/>
    <property type="molecule type" value="Genomic_DNA"/>
</dbReference>
<evidence type="ECO:0000256" key="1">
    <source>
        <dbReference type="SAM" id="SignalP"/>
    </source>
</evidence>
<evidence type="ECO:0008006" key="6">
    <source>
        <dbReference type="Google" id="ProtNLM"/>
    </source>
</evidence>
<organism evidence="4 5">
    <name type="scientific">Ramalina farinacea</name>
    <dbReference type="NCBI Taxonomy" id="258253"/>
    <lineage>
        <taxon>Eukaryota</taxon>
        <taxon>Fungi</taxon>
        <taxon>Dikarya</taxon>
        <taxon>Ascomycota</taxon>
        <taxon>Pezizomycotina</taxon>
        <taxon>Lecanoromycetes</taxon>
        <taxon>OSLEUM clade</taxon>
        <taxon>Lecanoromycetidae</taxon>
        <taxon>Lecanorales</taxon>
        <taxon>Lecanorineae</taxon>
        <taxon>Ramalinaceae</taxon>
        <taxon>Ramalina</taxon>
    </lineage>
</organism>
<sequence length="581" mass="61672">MHLSLPCFGFALLNAITTVAIAPAPLLGPAYPPPTDLTTTSSVVPKAWAEVANTLTSWTASKDPVEGQVPDFGSYTFSVGAFSMYDPGATEMLQYHHTAPDVKNSTTGATEADGDSVYRIESVSKVFTVYLTLIKIGSVYWDRSITEFIPYLADFAKKTTPDPLNVVDWTDVTLGALAGHLAGVPRDISIASDDVLLSQGLDVSAEGLPPLNVSDPSSIDPCFRYDNATNTSCMGTPYLEAVTKRPPIFLPWSTPIYSNLAYNLLSLALTNITNQTFAAALQKDMLDPLSLTSTGLSGTKNLSHVIIPGGLSDASIDTTDYASGELYSSVNDLAKFGIAILNSTLLPAEETRKWLKPITHTSSLDLSVGRPWEIYRITQPVTGRTNDLYAKDGAGTGYSSFLILSPDHGAGFSILISGVQDPSKACSAVADALTSIVLPAFEAQAATEASQHFAGTYISRTPGLNSSIELVVNASYGPGLVLNSWVSNGTDMFSWLIAAGITDELSLFPTDLRSAPADKVGQWAFRATYGNSSLMSTEGLGPFMKQTVGAEIFQAVDSYFYGGVSLDLFVVDVDGNGSATS</sequence>
<dbReference type="Pfam" id="PF26335">
    <property type="entry name" value="ARB_00930_C"/>
    <property type="match status" value="1"/>
</dbReference>
<evidence type="ECO:0000313" key="4">
    <source>
        <dbReference type="EMBL" id="MDI1484867.1"/>
    </source>
</evidence>
<feature type="domain" description="Beta-lactamase-like ARB-00930-like C-terminal" evidence="3">
    <location>
        <begin position="445"/>
        <end position="581"/>
    </location>
</feature>
<protein>
    <recommendedName>
        <fullName evidence="6">Beta-lactamase-related domain-containing protein</fullName>
    </recommendedName>
</protein>
<dbReference type="InterPro" id="IPR058664">
    <property type="entry name" value="ARB_00930-like_C"/>
</dbReference>
<evidence type="ECO:0000313" key="5">
    <source>
        <dbReference type="Proteomes" id="UP001161017"/>
    </source>
</evidence>
<dbReference type="PANTHER" id="PTHR22935:SF97">
    <property type="entry name" value="BETA-LACTAMASE-RELATED DOMAIN-CONTAINING PROTEIN"/>
    <property type="match status" value="1"/>
</dbReference>
<dbReference type="PANTHER" id="PTHR22935">
    <property type="entry name" value="PENICILLIN-BINDING PROTEIN"/>
    <property type="match status" value="1"/>
</dbReference>
<feature type="domain" description="Beta-lactamase-related" evidence="2">
    <location>
        <begin position="108"/>
        <end position="424"/>
    </location>
</feature>
<keyword evidence="5" id="KW-1185">Reference proteome</keyword>
<gene>
    <name evidence="4" type="ORF">OHK93_000001</name>
</gene>
<dbReference type="AlphaFoldDB" id="A0AA43QFS4"/>
<feature type="signal peptide" evidence="1">
    <location>
        <begin position="1"/>
        <end position="21"/>
    </location>
</feature>